<sequence length="437" mass="47505">MFLLFHVPALTRTILTALIALLTLLGIMIRPFKWDEALIALIGGALMLLLGLLSPLQALNTLLNDWNTFLFFLGMMSLSALAEVAGLFDWLAVQAARLAHNNPSRLLLNIFLLGSIISMVLSNDATALILTPIVYSLVTRLRLSVLPYLFACTFIADTASFLLPVSNPINIIVLSKFPLDLWTFLRLLLLPSLLVISINIAIFFLLYRRQLQGQFDMKRLLSAESSIKHPAYFRYTCGILLLVVVAYVLASATRFPLSIVALGGASLLLVGALWWKRTTIQHLGKEISWSIFGFIAGMFVVVQAVEDTGLTATFGQLLLHLSGGTSFGAVMIGTLGSAFGTNLINNVPMAVVMSSALGGVQQASPSVHLGFVAATIFGCDLGPNLTTVGSLATVLWLLILRRRNLDVSGLDYFKIGVLVTPLMLLVGAFVIWLLLPY</sequence>
<feature type="transmembrane region" description="Helical" evidence="10">
    <location>
        <begin position="108"/>
        <end position="138"/>
    </location>
</feature>
<feature type="transmembrane region" description="Helical" evidence="10">
    <location>
        <begin position="183"/>
        <end position="207"/>
    </location>
</feature>
<keyword evidence="5" id="KW-1003">Cell membrane</keyword>
<keyword evidence="7" id="KW-0059">Arsenical resistance</keyword>
<feature type="transmembrane region" description="Helical" evidence="10">
    <location>
        <begin position="317"/>
        <end position="336"/>
    </location>
</feature>
<proteinExistence type="inferred from homology"/>
<feature type="transmembrane region" description="Helical" evidence="10">
    <location>
        <begin position="287"/>
        <end position="305"/>
    </location>
</feature>
<keyword evidence="4" id="KW-0813">Transport</keyword>
<evidence type="ECO:0000256" key="8">
    <source>
        <dbReference type="ARBA" id="ARBA00022989"/>
    </source>
</evidence>
<evidence type="ECO:0000256" key="2">
    <source>
        <dbReference type="ARBA" id="ARBA00006433"/>
    </source>
</evidence>
<dbReference type="Proteomes" id="UP000597444">
    <property type="component" value="Unassembled WGS sequence"/>
</dbReference>
<evidence type="ECO:0000256" key="6">
    <source>
        <dbReference type="ARBA" id="ARBA00022692"/>
    </source>
</evidence>
<accession>A0A8J3IQR0</accession>
<keyword evidence="13" id="KW-1185">Reference proteome</keyword>
<name>A0A8J3IQR0_9CHLR</name>
<evidence type="ECO:0000313" key="13">
    <source>
        <dbReference type="Proteomes" id="UP000597444"/>
    </source>
</evidence>
<keyword evidence="8 10" id="KW-1133">Transmembrane helix</keyword>
<feature type="transmembrane region" description="Helical" evidence="10">
    <location>
        <begin position="38"/>
        <end position="56"/>
    </location>
</feature>
<comment type="subcellular location">
    <subcellularLocation>
        <location evidence="1">Cell membrane</location>
        <topology evidence="1">Multi-pass membrane protein</topology>
    </subcellularLocation>
</comment>
<dbReference type="PANTHER" id="PTHR43302:SF5">
    <property type="entry name" value="TRANSPORTER ARSB-RELATED"/>
    <property type="match status" value="1"/>
</dbReference>
<feature type="transmembrane region" description="Helical" evidence="10">
    <location>
        <begin position="145"/>
        <end position="163"/>
    </location>
</feature>
<dbReference type="GO" id="GO:0005886">
    <property type="term" value="C:plasma membrane"/>
    <property type="evidence" value="ECO:0007669"/>
    <property type="project" value="UniProtKB-SubCell"/>
</dbReference>
<organism evidence="12 13">
    <name type="scientific">Reticulibacter mediterranei</name>
    <dbReference type="NCBI Taxonomy" id="2778369"/>
    <lineage>
        <taxon>Bacteria</taxon>
        <taxon>Bacillati</taxon>
        <taxon>Chloroflexota</taxon>
        <taxon>Ktedonobacteria</taxon>
        <taxon>Ktedonobacterales</taxon>
        <taxon>Reticulibacteraceae</taxon>
        <taxon>Reticulibacter</taxon>
    </lineage>
</organism>
<dbReference type="GO" id="GO:0046685">
    <property type="term" value="P:response to arsenic-containing substance"/>
    <property type="evidence" value="ECO:0007669"/>
    <property type="project" value="UniProtKB-KW"/>
</dbReference>
<dbReference type="InterPro" id="IPR000802">
    <property type="entry name" value="Arsenical_pump_ArsB"/>
</dbReference>
<feature type="transmembrane region" description="Helical" evidence="10">
    <location>
        <begin position="68"/>
        <end position="88"/>
    </location>
</feature>
<comment type="caution">
    <text evidence="12">The sequence shown here is derived from an EMBL/GenBank/DDBJ whole genome shotgun (WGS) entry which is preliminary data.</text>
</comment>
<comment type="similarity">
    <text evidence="2">Belongs to the ArsB family.</text>
</comment>
<keyword evidence="9 10" id="KW-0472">Membrane</keyword>
<dbReference type="PRINTS" id="PR00758">
    <property type="entry name" value="ARSENICPUMP"/>
</dbReference>
<evidence type="ECO:0000313" key="12">
    <source>
        <dbReference type="EMBL" id="GHO96770.1"/>
    </source>
</evidence>
<dbReference type="InterPro" id="IPR004680">
    <property type="entry name" value="Cit_transptr-like_dom"/>
</dbReference>
<dbReference type="RefSeq" id="WP_220207369.1">
    <property type="nucleotide sequence ID" value="NZ_BNJK01000001.1"/>
</dbReference>
<feature type="domain" description="Citrate transporter-like" evidence="11">
    <location>
        <begin position="31"/>
        <end position="365"/>
    </location>
</feature>
<dbReference type="AlphaFoldDB" id="A0A8J3IQR0"/>
<evidence type="ECO:0000256" key="1">
    <source>
        <dbReference type="ARBA" id="ARBA00004651"/>
    </source>
</evidence>
<feature type="transmembrane region" description="Helical" evidence="10">
    <location>
        <begin position="381"/>
        <end position="400"/>
    </location>
</feature>
<reference evidence="12" key="1">
    <citation type="submission" date="2020-10" db="EMBL/GenBank/DDBJ databases">
        <title>Taxonomic study of unclassified bacteria belonging to the class Ktedonobacteria.</title>
        <authorList>
            <person name="Yabe S."/>
            <person name="Wang C.M."/>
            <person name="Zheng Y."/>
            <person name="Sakai Y."/>
            <person name="Cavaletti L."/>
            <person name="Monciardini P."/>
            <person name="Donadio S."/>
        </authorList>
    </citation>
    <scope>NUCLEOTIDE SEQUENCE</scope>
    <source>
        <strain evidence="12">ID150040</strain>
    </source>
</reference>
<dbReference type="Pfam" id="PF03600">
    <property type="entry name" value="CitMHS"/>
    <property type="match status" value="1"/>
</dbReference>
<evidence type="ECO:0000256" key="9">
    <source>
        <dbReference type="ARBA" id="ARBA00023136"/>
    </source>
</evidence>
<feature type="transmembrane region" description="Helical" evidence="10">
    <location>
        <begin position="12"/>
        <end position="32"/>
    </location>
</feature>
<dbReference type="GO" id="GO:0015105">
    <property type="term" value="F:arsenite transmembrane transporter activity"/>
    <property type="evidence" value="ECO:0007669"/>
    <property type="project" value="InterPro"/>
</dbReference>
<comment type="similarity">
    <text evidence="3">Belongs to the CitM (TC 2.A.11) transporter family.</text>
</comment>
<evidence type="ECO:0000259" key="11">
    <source>
        <dbReference type="Pfam" id="PF03600"/>
    </source>
</evidence>
<dbReference type="EMBL" id="BNJK01000001">
    <property type="protein sequence ID" value="GHO96770.1"/>
    <property type="molecule type" value="Genomic_DNA"/>
</dbReference>
<feature type="transmembrane region" description="Helical" evidence="10">
    <location>
        <begin position="412"/>
        <end position="435"/>
    </location>
</feature>
<protein>
    <submittedName>
        <fullName evidence="12">Arsenic transporter</fullName>
    </submittedName>
</protein>
<keyword evidence="6 10" id="KW-0812">Transmembrane</keyword>
<gene>
    <name evidence="12" type="primary">arsB</name>
    <name evidence="12" type="ORF">KSF_068180</name>
</gene>
<evidence type="ECO:0000256" key="7">
    <source>
        <dbReference type="ARBA" id="ARBA00022849"/>
    </source>
</evidence>
<evidence type="ECO:0000256" key="4">
    <source>
        <dbReference type="ARBA" id="ARBA00022448"/>
    </source>
</evidence>
<feature type="transmembrane region" description="Helical" evidence="10">
    <location>
        <begin position="232"/>
        <end position="249"/>
    </location>
</feature>
<evidence type="ECO:0000256" key="10">
    <source>
        <dbReference type="SAM" id="Phobius"/>
    </source>
</evidence>
<feature type="transmembrane region" description="Helical" evidence="10">
    <location>
        <begin position="255"/>
        <end position="275"/>
    </location>
</feature>
<evidence type="ECO:0000256" key="3">
    <source>
        <dbReference type="ARBA" id="ARBA00009843"/>
    </source>
</evidence>
<dbReference type="PANTHER" id="PTHR43302">
    <property type="entry name" value="TRANSPORTER ARSB-RELATED"/>
    <property type="match status" value="1"/>
</dbReference>
<evidence type="ECO:0000256" key="5">
    <source>
        <dbReference type="ARBA" id="ARBA00022475"/>
    </source>
</evidence>